<dbReference type="RefSeq" id="WP_011494521.1">
    <property type="nucleotide sequence ID" value="NC_007954.1"/>
</dbReference>
<dbReference type="STRING" id="318161.Sden_0055"/>
<proteinExistence type="predicted"/>
<accession>Q12T74</accession>
<evidence type="ECO:0000313" key="2">
    <source>
        <dbReference type="Proteomes" id="UP000001982"/>
    </source>
</evidence>
<reference evidence="1 2" key="1">
    <citation type="submission" date="2006-03" db="EMBL/GenBank/DDBJ databases">
        <title>Complete sequence of Shewanella denitrificans OS217.</title>
        <authorList>
            <consortium name="US DOE Joint Genome Institute"/>
            <person name="Copeland A."/>
            <person name="Lucas S."/>
            <person name="Lapidus A."/>
            <person name="Barry K."/>
            <person name="Detter J.C."/>
            <person name="Glavina del Rio T."/>
            <person name="Hammon N."/>
            <person name="Israni S."/>
            <person name="Dalin E."/>
            <person name="Tice H."/>
            <person name="Pitluck S."/>
            <person name="Brettin T."/>
            <person name="Bruce D."/>
            <person name="Han C."/>
            <person name="Tapia R."/>
            <person name="Gilna P."/>
            <person name="Kiss H."/>
            <person name="Schmutz J."/>
            <person name="Larimer F."/>
            <person name="Land M."/>
            <person name="Hauser L."/>
            <person name="Kyrpides N."/>
            <person name="Lykidis A."/>
            <person name="Richardson P."/>
        </authorList>
    </citation>
    <scope>NUCLEOTIDE SEQUENCE [LARGE SCALE GENOMIC DNA]</scope>
    <source>
        <strain evidence="2">OS217 / ATCC BAA-1090 / DSM 15013</strain>
    </source>
</reference>
<sequence>MEKIQSFPWAIKPIHKVDSEHHAGKHPEKVNPAHIEVALKQMTPAERKSLLAPFIEDELALHRANLEARLTKEMNSKLDKQLQVEIELAVIKVKEDVEHKEAQRKQKIEQLIAHIMSPEITGATSDAEQVLAFALVIVEKILAQKIASKPCYDSWVDSILGTTRGHNLPILNINQQDYNLLLEFDLITKLSEKVSEIKIKDVAHFSFELESIYGQSGHDSLAILTQLQAWLSERACD</sequence>
<dbReference type="OrthoDB" id="9827700at2"/>
<organism evidence="1 2">
    <name type="scientific">Shewanella denitrificans (strain OS217 / ATCC BAA-1090 / DSM 15013)</name>
    <dbReference type="NCBI Taxonomy" id="318161"/>
    <lineage>
        <taxon>Bacteria</taxon>
        <taxon>Pseudomonadati</taxon>
        <taxon>Pseudomonadota</taxon>
        <taxon>Gammaproteobacteria</taxon>
        <taxon>Alteromonadales</taxon>
        <taxon>Shewanellaceae</taxon>
        <taxon>Shewanella</taxon>
    </lineage>
</organism>
<keyword evidence="2" id="KW-1185">Reference proteome</keyword>
<dbReference type="KEGG" id="sdn:Sden_0055"/>
<gene>
    <name evidence="1" type="ordered locus">Sden_0055</name>
</gene>
<dbReference type="AlphaFoldDB" id="Q12T74"/>
<dbReference type="EMBL" id="CP000302">
    <property type="protein sequence ID" value="ABE53352.1"/>
    <property type="molecule type" value="Genomic_DNA"/>
</dbReference>
<name>Q12T74_SHEDO</name>
<evidence type="ECO:0000313" key="1">
    <source>
        <dbReference type="EMBL" id="ABE53352.1"/>
    </source>
</evidence>
<dbReference type="Proteomes" id="UP000001982">
    <property type="component" value="Chromosome"/>
</dbReference>
<dbReference type="HOGENOM" id="CLU_1170016_0_0_6"/>
<protein>
    <submittedName>
        <fullName evidence="1">Uncharacterized protein</fullName>
    </submittedName>
</protein>